<feature type="domain" description="DRBM" evidence="16">
    <location>
        <begin position="251"/>
        <end position="316"/>
    </location>
</feature>
<keyword evidence="6" id="KW-0249">Electron transport</keyword>
<dbReference type="Pfam" id="PF08030">
    <property type="entry name" value="NAD_binding_6"/>
    <property type="match status" value="1"/>
</dbReference>
<dbReference type="InterPro" id="IPR013130">
    <property type="entry name" value="Fe3_Rdtase_TM_dom"/>
</dbReference>
<organism evidence="19 20">
    <name type="scientific">Rhodotorula mucilaginosa</name>
    <name type="common">Yeast</name>
    <name type="synonym">Rhodotorula rubra</name>
    <dbReference type="NCBI Taxonomy" id="5537"/>
    <lineage>
        <taxon>Eukaryota</taxon>
        <taxon>Fungi</taxon>
        <taxon>Dikarya</taxon>
        <taxon>Basidiomycota</taxon>
        <taxon>Pucciniomycotina</taxon>
        <taxon>Microbotryomycetes</taxon>
        <taxon>Sporidiobolales</taxon>
        <taxon>Sporidiobolaceae</taxon>
        <taxon>Rhodotorula</taxon>
    </lineage>
</organism>
<evidence type="ECO:0000256" key="11">
    <source>
        <dbReference type="ARBA" id="ARBA00023136"/>
    </source>
</evidence>
<dbReference type="OrthoDB" id="167398at2759"/>
<dbReference type="InterPro" id="IPR014710">
    <property type="entry name" value="RmlC-like_jellyroll"/>
</dbReference>
<evidence type="ECO:0000259" key="17">
    <source>
        <dbReference type="PROSITE" id="PS50142"/>
    </source>
</evidence>
<dbReference type="InterPro" id="IPR003829">
    <property type="entry name" value="Pirin_N_dom"/>
</dbReference>
<dbReference type="GO" id="GO:0003723">
    <property type="term" value="F:RNA binding"/>
    <property type="evidence" value="ECO:0007669"/>
    <property type="project" value="UniProtKB-UniRule"/>
</dbReference>
<comment type="caution">
    <text evidence="19">The sequence shown here is derived from an EMBL/GenBank/DDBJ whole genome shotgun (WGS) entry which is preliminary data.</text>
</comment>
<evidence type="ECO:0000256" key="1">
    <source>
        <dbReference type="ARBA" id="ARBA00004141"/>
    </source>
</evidence>
<feature type="transmembrane region" description="Helical" evidence="15">
    <location>
        <begin position="614"/>
        <end position="635"/>
    </location>
</feature>
<dbReference type="Pfam" id="PF02678">
    <property type="entry name" value="Pirin"/>
    <property type="match status" value="1"/>
</dbReference>
<dbReference type="Pfam" id="PF03357">
    <property type="entry name" value="Snf7"/>
    <property type="match status" value="1"/>
</dbReference>
<feature type="region of interest" description="Disordered" evidence="14">
    <location>
        <begin position="1602"/>
        <end position="1645"/>
    </location>
</feature>
<feature type="compositionally biased region" description="Basic and acidic residues" evidence="14">
    <location>
        <begin position="463"/>
        <end position="479"/>
    </location>
</feature>
<dbReference type="InterPro" id="IPR013121">
    <property type="entry name" value="Fe_red_NAD-bd_6"/>
</dbReference>
<feature type="transmembrane region" description="Helical" evidence="15">
    <location>
        <begin position="780"/>
        <end position="797"/>
    </location>
</feature>
<feature type="region of interest" description="Disordered" evidence="14">
    <location>
        <begin position="447"/>
        <end position="479"/>
    </location>
</feature>
<dbReference type="GO" id="GO:0006811">
    <property type="term" value="P:monoatomic ion transport"/>
    <property type="evidence" value="ECO:0007669"/>
    <property type="project" value="UniProtKB-KW"/>
</dbReference>
<dbReference type="Gene3D" id="3.30.160.20">
    <property type="match status" value="2"/>
</dbReference>
<keyword evidence="8" id="KW-0560">Oxidoreductase</keyword>
<evidence type="ECO:0000256" key="14">
    <source>
        <dbReference type="SAM" id="MobiDB-lite"/>
    </source>
</evidence>
<evidence type="ECO:0000256" key="10">
    <source>
        <dbReference type="ARBA" id="ARBA00023065"/>
    </source>
</evidence>
<dbReference type="FunFam" id="3.40.50.80:FF:000004">
    <property type="entry name" value="NADPH oxidase isoform 2"/>
    <property type="match status" value="1"/>
</dbReference>
<evidence type="ECO:0000256" key="4">
    <source>
        <dbReference type="ARBA" id="ARBA00022723"/>
    </source>
</evidence>
<dbReference type="InterPro" id="IPR005024">
    <property type="entry name" value="Snf7_fam"/>
</dbReference>
<dbReference type="SUPFAM" id="SSF69065">
    <property type="entry name" value="RNase III domain-like"/>
    <property type="match status" value="1"/>
</dbReference>
<dbReference type="CDD" id="cd06186">
    <property type="entry name" value="NOX_Duox_like_FAD_NADP"/>
    <property type="match status" value="1"/>
</dbReference>
<dbReference type="InterPro" id="IPR039261">
    <property type="entry name" value="FNR_nucleotide-bd"/>
</dbReference>
<dbReference type="Gene3D" id="3.40.50.80">
    <property type="entry name" value="Nucleotide-binding domain of ferredoxin-NADP reductase (FNR) module"/>
    <property type="match status" value="1"/>
</dbReference>
<dbReference type="PANTHER" id="PTHR11972">
    <property type="entry name" value="NADPH OXIDASE"/>
    <property type="match status" value="1"/>
</dbReference>
<dbReference type="CDD" id="cd00048">
    <property type="entry name" value="DSRM_SF"/>
    <property type="match status" value="1"/>
</dbReference>
<dbReference type="InterPro" id="IPR011051">
    <property type="entry name" value="RmlC_Cupin_sf"/>
</dbReference>
<keyword evidence="7 15" id="KW-1133">Transmembrane helix</keyword>
<dbReference type="SFLD" id="SFLDG01169">
    <property type="entry name" value="NADPH_oxidase_subgroup_(NOX)"/>
    <property type="match status" value="1"/>
</dbReference>
<dbReference type="Pfam" id="PF01794">
    <property type="entry name" value="Ferric_reduct"/>
    <property type="match status" value="1"/>
</dbReference>
<dbReference type="SFLD" id="SFLDS00052">
    <property type="entry name" value="Ferric_Reductase_Domain"/>
    <property type="match status" value="1"/>
</dbReference>
<dbReference type="SFLD" id="SFLDG01168">
    <property type="entry name" value="Ferric_reductase_subgroup_(FRE"/>
    <property type="match status" value="1"/>
</dbReference>
<feature type="transmembrane region" description="Helical" evidence="15">
    <location>
        <begin position="738"/>
        <end position="768"/>
    </location>
</feature>
<dbReference type="Gene3D" id="1.10.287.1060">
    <property type="entry name" value="ESAT-6-like"/>
    <property type="match status" value="1"/>
</dbReference>
<keyword evidence="5 12" id="KW-0694">RNA-binding</keyword>
<dbReference type="Gene3D" id="2.40.30.10">
    <property type="entry name" value="Translation factors"/>
    <property type="match status" value="1"/>
</dbReference>
<dbReference type="Pfam" id="PF08022">
    <property type="entry name" value="FAD_binding_8"/>
    <property type="match status" value="1"/>
</dbReference>
<comment type="similarity">
    <text evidence="13">Belongs to the pirin family.</text>
</comment>
<evidence type="ECO:0000256" key="12">
    <source>
        <dbReference type="PROSITE-ProRule" id="PRU00266"/>
    </source>
</evidence>
<keyword evidence="10" id="KW-0813">Transport</keyword>
<dbReference type="GO" id="GO:0043020">
    <property type="term" value="C:NADPH oxidase complex"/>
    <property type="evidence" value="ECO:0007669"/>
    <property type="project" value="TreeGrafter"/>
</dbReference>
<evidence type="ECO:0000256" key="5">
    <source>
        <dbReference type="ARBA" id="ARBA00022884"/>
    </source>
</evidence>
<name>A0A9P6W5K2_RHOMI</name>
<dbReference type="InterPro" id="IPR014720">
    <property type="entry name" value="dsRBD_dom"/>
</dbReference>
<feature type="transmembrane region" description="Helical" evidence="15">
    <location>
        <begin position="655"/>
        <end position="682"/>
    </location>
</feature>
<dbReference type="InterPro" id="IPR013112">
    <property type="entry name" value="FAD-bd_8"/>
</dbReference>
<dbReference type="PROSITE" id="PS50137">
    <property type="entry name" value="DS_RBD"/>
    <property type="match status" value="1"/>
</dbReference>
<dbReference type="InterPro" id="IPR000778">
    <property type="entry name" value="Cyt_b245_heavy_chain"/>
</dbReference>
<dbReference type="CDD" id="cd02910">
    <property type="entry name" value="cupin_Yhhw_N"/>
    <property type="match status" value="1"/>
</dbReference>
<keyword evidence="2" id="KW-0349">Heme</keyword>
<dbReference type="InterPro" id="IPR050369">
    <property type="entry name" value="RBOH/FRE"/>
</dbReference>
<dbReference type="GO" id="GO:0004525">
    <property type="term" value="F:ribonuclease III activity"/>
    <property type="evidence" value="ECO:0007669"/>
    <property type="project" value="InterPro"/>
</dbReference>
<sequence length="1645" mass="183357">MFAPSRALRVAAQLLKPAATLPSPTSSSATRKVPTRRQASEPSTPEHWRRVTKHRPPPAAPVLPPATPLRLPKPPFVQINNFPNSPPTRLAREDQVAEGAERSAETEARASRERKAYAASQDLARRVCDTAMKELLVDTYPKLTPEALAAVRALLLGDTSLASIAKHYKLGTKVPAATTGETQSRQGDHTPGHQAALLRTYLAALHAQEGERFAYQWIRQNFRSVLNNSYDELRAQQKEEARAAREKEILSPMSHLRNFVRHRPGVAPEWNIAVRGDREEYRAEVALFGLRTSGTANTIRMAKQNAAEKLMHLVWRAAGPEDVEPNLPDYPKLLVLWAGQSEKQKPQFHCQVEKAPVVRCTLDVQGKQFVERGLSKRSARFLAAKSAIEELEIDVSSVRLEPLRRPSQVRRREKFQELLLLRSRNAKSEEVAAATVAANGNEVEALSGVEGRNSHSSSINTDSDPKANNEQGSRDRAPDRKALEISLAVAQARPAPESLVHVPLTPPAAFNASFAQAQSTRLAALSRSSPLGLRSAPKTLNEGEKDRLQGLMRTESVRVREAGGANGRGNGKRESLLDRFKVWPRHDGESQKRFLRPSTALAPRRVLTSSRAGLIPLFAAIWVLLQLVVFGIGILKYEFSPKYTTARTLFGPTFVIARSAALVLHVDIALILLPVCRNFVTFMRNSPLKRVIPFDEAIEFHKCAAWSIVFFSLVHTVAHIANSWFLGHAMSTNTLSSLVHAILCNVSTGPFVTGWLMLALLTIMALFAAEKRRRAHFERFQFTHLLFLPFFALWQLHGMFCMIRPDSAPYCSWKQVGVFWFYWSFGGALYVSERLLREVRSRHRTFISKVVHHPSKVIELQIKKEKTRRMRPGQYIMINCPAVSCWQWHPFTLTNAPEEDLSVHIRIVGDWTRDFARALGCDPELNEAVSKELGDEDPQTKLNCVLPRIMIDGPFGTASEDVFHEEVAVLIGAGIGVTPFASILKHIWYRSQDVSPSSPPLKLRKVYFFWICREPTAFEWFQSLLHAIEAQDEDNFIEICTFVTGRLEKSQVENIYTNDPGVDRDVVTGLQAPTHYGRPNWDRVFSSIASAHPATKVGIFFCGPPALSSTLHKMCLKETLAVNRPALVATALCTAIAAIVIAFLANSESSRTVNPSLSMSTKSALKIVPRRSAARGHAHHGWLKSYHTFSFASYYDPQFEAWGPLRVINEDRVDPGTGFGTHRHQEFEIWSYVVDGELEHRDSMGNLEIMKRGDIQMTSAGTGISHSEYNRNPTKPVHFLQIWGLPSQSRLKPKYYNRHFTDEEKRDKLVKVVAPADSSEVKDERDTSGPAPVHASLSMFASILSPKSSVKHELAPTTTKAYLHNIMRSGYRGPSTAASDKYEDGGAMLQVNGGLVMEEGDGAFVEVKTVDGSREVEVKNVGERDAEWLLFEMSDGGAKSKDSTREAIVNLREHLLMLDKKEEYLGKKIDDEVRKARANATSNPRVAKQALRQKKLYEQELESISGRKMTLTTQVNAIESANMNKETLEAMKKGADVLKGIHGKLNVDKVDATMDEVRNQLELTNEISQAISDPAGMGIDVDDQELADELAELEQEELNKRLAGAEAAPIHSPAAAVPAAKTPAQRIEEDEEEAELRELQAQLAM</sequence>
<dbReference type="EMBL" id="PUHQ01000014">
    <property type="protein sequence ID" value="KAG0664398.1"/>
    <property type="molecule type" value="Genomic_DNA"/>
</dbReference>
<evidence type="ECO:0000256" key="8">
    <source>
        <dbReference type="ARBA" id="ARBA00023002"/>
    </source>
</evidence>
<proteinExistence type="inferred from homology"/>
<evidence type="ECO:0000259" key="18">
    <source>
        <dbReference type="PROSITE" id="PS51384"/>
    </source>
</evidence>
<dbReference type="PROSITE" id="PS50142">
    <property type="entry name" value="RNASE_3_2"/>
    <property type="match status" value="1"/>
</dbReference>
<keyword evidence="3 15" id="KW-0812">Transmembrane</keyword>
<evidence type="ECO:0008006" key="21">
    <source>
        <dbReference type="Google" id="ProtNLM"/>
    </source>
</evidence>
<dbReference type="InterPro" id="IPR017938">
    <property type="entry name" value="Riboflavin_synthase-like_b-brl"/>
</dbReference>
<evidence type="ECO:0000313" key="19">
    <source>
        <dbReference type="EMBL" id="KAG0664398.1"/>
    </source>
</evidence>
<evidence type="ECO:0000256" key="3">
    <source>
        <dbReference type="ARBA" id="ARBA00022692"/>
    </source>
</evidence>
<feature type="domain" description="FAD-binding FR-type" evidence="18">
    <location>
        <begin position="834"/>
        <end position="961"/>
    </location>
</feature>
<feature type="domain" description="RNase III" evidence="17">
    <location>
        <begin position="104"/>
        <end position="210"/>
    </location>
</feature>
<keyword evidence="9" id="KW-0408">Iron</keyword>
<dbReference type="SUPFAM" id="SSF52343">
    <property type="entry name" value="Ferredoxin reductase-like, C-terminal NADP-linked domain"/>
    <property type="match status" value="1"/>
</dbReference>
<keyword evidence="4" id="KW-0479">Metal-binding</keyword>
<protein>
    <recommendedName>
        <fullName evidence="21">FAD-binding FR-type domain-containing protein</fullName>
    </recommendedName>
</protein>
<dbReference type="Proteomes" id="UP000777482">
    <property type="component" value="Unassembled WGS sequence"/>
</dbReference>
<dbReference type="GO" id="GO:0006396">
    <property type="term" value="P:RNA processing"/>
    <property type="evidence" value="ECO:0007669"/>
    <property type="project" value="InterPro"/>
</dbReference>
<evidence type="ECO:0000259" key="16">
    <source>
        <dbReference type="PROSITE" id="PS50137"/>
    </source>
</evidence>
<dbReference type="PROSITE" id="PS51384">
    <property type="entry name" value="FAD_FR"/>
    <property type="match status" value="1"/>
</dbReference>
<keyword evidence="11 15" id="KW-0472">Membrane</keyword>
<dbReference type="GO" id="GO:0016175">
    <property type="term" value="F:superoxide-generating NAD(P)H oxidase activity"/>
    <property type="evidence" value="ECO:0007669"/>
    <property type="project" value="TreeGrafter"/>
</dbReference>
<feature type="compositionally biased region" description="Pro residues" evidence="14">
    <location>
        <begin position="57"/>
        <end position="75"/>
    </location>
</feature>
<dbReference type="GO" id="GO:0007034">
    <property type="term" value="P:vacuolar transport"/>
    <property type="evidence" value="ECO:0007669"/>
    <property type="project" value="InterPro"/>
</dbReference>
<feature type="transmembrane region" description="Helical" evidence="15">
    <location>
        <begin position="703"/>
        <end position="726"/>
    </location>
</feature>
<dbReference type="PANTHER" id="PTHR11972:SF153">
    <property type="entry name" value="SUPEROXIDE-GENERATING NADPH OXIDASE HEAVY CHAIN SUBUNIT A"/>
    <property type="match status" value="1"/>
</dbReference>
<feature type="compositionally biased region" description="Low complexity" evidence="14">
    <location>
        <begin position="17"/>
        <end position="30"/>
    </location>
</feature>
<comment type="subcellular location">
    <subcellularLocation>
        <location evidence="1">Membrane</location>
        <topology evidence="1">Multi-pass membrane protein</topology>
    </subcellularLocation>
</comment>
<gene>
    <name evidence="19" type="ORF">C6P46_001443</name>
</gene>
<dbReference type="SUPFAM" id="SSF54768">
    <property type="entry name" value="dsRNA-binding domain-like"/>
    <property type="match status" value="1"/>
</dbReference>
<keyword evidence="20" id="KW-1185">Reference proteome</keyword>
<evidence type="ECO:0000256" key="15">
    <source>
        <dbReference type="SAM" id="Phobius"/>
    </source>
</evidence>
<dbReference type="InterPro" id="IPR036389">
    <property type="entry name" value="RNase_III_sf"/>
</dbReference>
<feature type="region of interest" description="Disordered" evidence="14">
    <location>
        <begin position="16"/>
        <end position="119"/>
    </location>
</feature>
<dbReference type="InterPro" id="IPR000999">
    <property type="entry name" value="RNase_III_dom"/>
</dbReference>
<dbReference type="GO" id="GO:0042554">
    <property type="term" value="P:superoxide anion generation"/>
    <property type="evidence" value="ECO:0007669"/>
    <property type="project" value="TreeGrafter"/>
</dbReference>
<evidence type="ECO:0000256" key="6">
    <source>
        <dbReference type="ARBA" id="ARBA00022982"/>
    </source>
</evidence>
<feature type="transmembrane region" description="Helical" evidence="15">
    <location>
        <begin position="1126"/>
        <end position="1145"/>
    </location>
</feature>
<accession>A0A9P6W5K2</accession>
<dbReference type="Gene3D" id="2.60.120.10">
    <property type="entry name" value="Jelly Rolls"/>
    <property type="match status" value="2"/>
</dbReference>
<evidence type="ECO:0000256" key="9">
    <source>
        <dbReference type="ARBA" id="ARBA00023004"/>
    </source>
</evidence>
<dbReference type="SUPFAM" id="SSF51182">
    <property type="entry name" value="RmlC-like cupins"/>
    <property type="match status" value="1"/>
</dbReference>
<dbReference type="GO" id="GO:0046872">
    <property type="term" value="F:metal ion binding"/>
    <property type="evidence" value="ECO:0007669"/>
    <property type="project" value="UniProtKB-KW"/>
</dbReference>
<dbReference type="InterPro" id="IPR017927">
    <property type="entry name" value="FAD-bd_FR_type"/>
</dbReference>
<dbReference type="PRINTS" id="PR00466">
    <property type="entry name" value="GP91PHOX"/>
</dbReference>
<keyword evidence="10" id="KW-0406">Ion transport</keyword>
<evidence type="ECO:0000256" key="2">
    <source>
        <dbReference type="ARBA" id="ARBA00022617"/>
    </source>
</evidence>
<feature type="transmembrane region" description="Helical" evidence="15">
    <location>
        <begin position="817"/>
        <end position="836"/>
    </location>
</feature>
<reference evidence="19 20" key="1">
    <citation type="submission" date="2020-11" db="EMBL/GenBank/DDBJ databases">
        <title>Kefir isolates.</title>
        <authorList>
            <person name="Marcisauskas S."/>
            <person name="Kim Y."/>
            <person name="Blasche S."/>
        </authorList>
    </citation>
    <scope>NUCLEOTIDE SEQUENCE [LARGE SCALE GENOMIC DNA]</scope>
    <source>
        <strain evidence="19 20">KR</strain>
    </source>
</reference>
<dbReference type="Gene3D" id="6.10.250.1710">
    <property type="match status" value="1"/>
</dbReference>
<feature type="compositionally biased region" description="Low complexity" evidence="14">
    <location>
        <begin position="1604"/>
        <end position="1625"/>
    </location>
</feature>
<dbReference type="Gene3D" id="1.10.1520.10">
    <property type="entry name" value="Ribonuclease III domain"/>
    <property type="match status" value="1"/>
</dbReference>
<dbReference type="GO" id="GO:0006952">
    <property type="term" value="P:defense response"/>
    <property type="evidence" value="ECO:0007669"/>
    <property type="project" value="TreeGrafter"/>
</dbReference>
<evidence type="ECO:0000313" key="20">
    <source>
        <dbReference type="Proteomes" id="UP000777482"/>
    </source>
</evidence>
<dbReference type="SUPFAM" id="SSF63380">
    <property type="entry name" value="Riboflavin synthase domain-like"/>
    <property type="match status" value="1"/>
</dbReference>
<evidence type="ECO:0000256" key="7">
    <source>
        <dbReference type="ARBA" id="ARBA00022989"/>
    </source>
</evidence>
<evidence type="ECO:0000256" key="13">
    <source>
        <dbReference type="RuleBase" id="RU003457"/>
    </source>
</evidence>
<feature type="compositionally biased region" description="Basic and acidic residues" evidence="14">
    <location>
        <begin position="90"/>
        <end position="116"/>
    </location>
</feature>